<keyword evidence="4 6" id="KW-0472">Membrane</keyword>
<dbReference type="PANTHER" id="PTHR23112">
    <property type="entry name" value="G PROTEIN-COUPLED RECEPTOR 157-RELATED"/>
    <property type="match status" value="1"/>
</dbReference>
<dbReference type="PANTHER" id="PTHR23112:SF0">
    <property type="entry name" value="TRANSMEMBRANE PROTEIN 116"/>
    <property type="match status" value="1"/>
</dbReference>
<name>A0AAD7B450_9AGAR</name>
<feature type="compositionally biased region" description="Basic and acidic residues" evidence="5">
    <location>
        <begin position="368"/>
        <end position="385"/>
    </location>
</feature>
<organism evidence="7 8">
    <name type="scientific">Roridomyces roridus</name>
    <dbReference type="NCBI Taxonomy" id="1738132"/>
    <lineage>
        <taxon>Eukaryota</taxon>
        <taxon>Fungi</taxon>
        <taxon>Dikarya</taxon>
        <taxon>Basidiomycota</taxon>
        <taxon>Agaricomycotina</taxon>
        <taxon>Agaricomycetes</taxon>
        <taxon>Agaricomycetidae</taxon>
        <taxon>Agaricales</taxon>
        <taxon>Marasmiineae</taxon>
        <taxon>Mycenaceae</taxon>
        <taxon>Roridomyces</taxon>
    </lineage>
</organism>
<feature type="transmembrane region" description="Helical" evidence="6">
    <location>
        <begin position="129"/>
        <end position="147"/>
    </location>
</feature>
<dbReference type="EMBL" id="JARKIF010000036">
    <property type="protein sequence ID" value="KAJ7610137.1"/>
    <property type="molecule type" value="Genomic_DNA"/>
</dbReference>
<evidence type="ECO:0000256" key="5">
    <source>
        <dbReference type="SAM" id="MobiDB-lite"/>
    </source>
</evidence>
<evidence type="ECO:0000256" key="2">
    <source>
        <dbReference type="ARBA" id="ARBA00022692"/>
    </source>
</evidence>
<feature type="transmembrane region" description="Helical" evidence="6">
    <location>
        <begin position="20"/>
        <end position="39"/>
    </location>
</feature>
<comment type="caution">
    <text evidence="7">The sequence shown here is derived from an EMBL/GenBank/DDBJ whole genome shotgun (WGS) entry which is preliminary data.</text>
</comment>
<dbReference type="Gene3D" id="1.20.1070.10">
    <property type="entry name" value="Rhodopsin 7-helix transmembrane proteins"/>
    <property type="match status" value="1"/>
</dbReference>
<reference evidence="7" key="1">
    <citation type="submission" date="2023-03" db="EMBL/GenBank/DDBJ databases">
        <title>Massive genome expansion in bonnet fungi (Mycena s.s.) driven by repeated elements and novel gene families across ecological guilds.</title>
        <authorList>
            <consortium name="Lawrence Berkeley National Laboratory"/>
            <person name="Harder C.B."/>
            <person name="Miyauchi S."/>
            <person name="Viragh M."/>
            <person name="Kuo A."/>
            <person name="Thoen E."/>
            <person name="Andreopoulos B."/>
            <person name="Lu D."/>
            <person name="Skrede I."/>
            <person name="Drula E."/>
            <person name="Henrissat B."/>
            <person name="Morin E."/>
            <person name="Kohler A."/>
            <person name="Barry K."/>
            <person name="LaButti K."/>
            <person name="Morin E."/>
            <person name="Salamov A."/>
            <person name="Lipzen A."/>
            <person name="Mereny Z."/>
            <person name="Hegedus B."/>
            <person name="Baldrian P."/>
            <person name="Stursova M."/>
            <person name="Weitz H."/>
            <person name="Taylor A."/>
            <person name="Grigoriev I.V."/>
            <person name="Nagy L.G."/>
            <person name="Martin F."/>
            <person name="Kauserud H."/>
        </authorList>
    </citation>
    <scope>NUCLEOTIDE SEQUENCE</scope>
    <source>
        <strain evidence="7">9284</strain>
    </source>
</reference>
<protein>
    <submittedName>
        <fullName evidence="7">Uncharacterized protein</fullName>
    </submittedName>
</protein>
<sequence>MSALDKPPSPATAKDGLRGKVIIGLTISGVILSAGVLILSGCMAFHSRARRHLDRVSFRLLVYTLAAHIVFGVLGPVTDLYLFPGWQCSFLAFVVNVALLFSAALFFCMALNLVLVLVYNINGRKMEKYYVLGSALVSAICLGSAYACDQLGWDDKNKICWYGQEDSPARLSWVVGTQMFWMLLFAIGELVAFLIIVGHLLVYMFPMRKDPSESPSVSSRCSQATSRGAGLTIVAFRGIILRIGIYPLVSCITNLTSTFLSIYQLKHQPAEGAPLSGSGAMPLLLGLSIYAARPLIYGAIAITDPSFIRALRALRRRPRLSSVGSTSTGTQTTSACLTTVLTFDSELLVDSNASIRTLPFHSSSRRGAGNEHELGFDTWPEERRSNGSSMLDSDVESVRAAPSTIQKEVGDTGDVEHGLGVELCDAPGQRDVARHI</sequence>
<feature type="transmembrane region" description="Helical" evidence="6">
    <location>
        <begin position="180"/>
        <end position="205"/>
    </location>
</feature>
<keyword evidence="3 6" id="KW-1133">Transmembrane helix</keyword>
<dbReference type="GO" id="GO:0004930">
    <property type="term" value="F:G protein-coupled receptor activity"/>
    <property type="evidence" value="ECO:0007669"/>
    <property type="project" value="TreeGrafter"/>
</dbReference>
<dbReference type="AlphaFoldDB" id="A0AAD7B450"/>
<feature type="transmembrane region" description="Helical" evidence="6">
    <location>
        <begin position="60"/>
        <end position="78"/>
    </location>
</feature>
<evidence type="ECO:0000313" key="7">
    <source>
        <dbReference type="EMBL" id="KAJ7610137.1"/>
    </source>
</evidence>
<evidence type="ECO:0000256" key="1">
    <source>
        <dbReference type="ARBA" id="ARBA00004141"/>
    </source>
</evidence>
<keyword evidence="2 6" id="KW-0812">Transmembrane</keyword>
<feature type="transmembrane region" description="Helical" evidence="6">
    <location>
        <begin position="90"/>
        <end position="117"/>
    </location>
</feature>
<evidence type="ECO:0000256" key="6">
    <source>
        <dbReference type="SAM" id="Phobius"/>
    </source>
</evidence>
<feature type="compositionally biased region" description="Basic and acidic residues" evidence="5">
    <location>
        <begin position="408"/>
        <end position="419"/>
    </location>
</feature>
<feature type="transmembrane region" description="Helical" evidence="6">
    <location>
        <begin position="243"/>
        <end position="263"/>
    </location>
</feature>
<evidence type="ECO:0000256" key="3">
    <source>
        <dbReference type="ARBA" id="ARBA00022989"/>
    </source>
</evidence>
<gene>
    <name evidence="7" type="ORF">FB45DRAFT_844716</name>
</gene>
<dbReference type="GO" id="GO:0005886">
    <property type="term" value="C:plasma membrane"/>
    <property type="evidence" value="ECO:0007669"/>
    <property type="project" value="TreeGrafter"/>
</dbReference>
<comment type="subcellular location">
    <subcellularLocation>
        <location evidence="1">Membrane</location>
        <topology evidence="1">Multi-pass membrane protein</topology>
    </subcellularLocation>
</comment>
<dbReference type="GO" id="GO:0007189">
    <property type="term" value="P:adenylate cyclase-activating G protein-coupled receptor signaling pathway"/>
    <property type="evidence" value="ECO:0007669"/>
    <property type="project" value="TreeGrafter"/>
</dbReference>
<accession>A0AAD7B450</accession>
<dbReference type="Proteomes" id="UP001221142">
    <property type="component" value="Unassembled WGS sequence"/>
</dbReference>
<evidence type="ECO:0000256" key="4">
    <source>
        <dbReference type="ARBA" id="ARBA00023136"/>
    </source>
</evidence>
<proteinExistence type="predicted"/>
<feature type="region of interest" description="Disordered" evidence="5">
    <location>
        <begin position="362"/>
        <end position="422"/>
    </location>
</feature>
<keyword evidence="8" id="KW-1185">Reference proteome</keyword>
<evidence type="ECO:0000313" key="8">
    <source>
        <dbReference type="Proteomes" id="UP001221142"/>
    </source>
</evidence>
<feature type="transmembrane region" description="Helical" evidence="6">
    <location>
        <begin position="283"/>
        <end position="307"/>
    </location>
</feature>